<dbReference type="HOGENOM" id="CLU_069356_12_2_11"/>
<dbReference type="SUPFAM" id="SSF46689">
    <property type="entry name" value="Homeodomain-like"/>
    <property type="match status" value="1"/>
</dbReference>
<organism evidence="4 5">
    <name type="scientific">Amycolatopsis mediterranei (strain U-32)</name>
    <dbReference type="NCBI Taxonomy" id="749927"/>
    <lineage>
        <taxon>Bacteria</taxon>
        <taxon>Bacillati</taxon>
        <taxon>Actinomycetota</taxon>
        <taxon>Actinomycetes</taxon>
        <taxon>Pseudonocardiales</taxon>
        <taxon>Pseudonocardiaceae</taxon>
        <taxon>Amycolatopsis</taxon>
    </lineage>
</organism>
<feature type="domain" description="HTH tetR-type" evidence="3">
    <location>
        <begin position="9"/>
        <end position="69"/>
    </location>
</feature>
<dbReference type="InterPro" id="IPR009057">
    <property type="entry name" value="Homeodomain-like_sf"/>
</dbReference>
<dbReference type="GO" id="GO:0003700">
    <property type="term" value="F:DNA-binding transcription factor activity"/>
    <property type="evidence" value="ECO:0007669"/>
    <property type="project" value="TreeGrafter"/>
</dbReference>
<dbReference type="PATRIC" id="fig|749927.5.peg.201"/>
<accession>A0A0H3CVR7</accession>
<dbReference type="PROSITE" id="PS50977">
    <property type="entry name" value="HTH_TETR_2"/>
    <property type="match status" value="1"/>
</dbReference>
<dbReference type="RefSeq" id="WP_013222146.1">
    <property type="nucleotide sequence ID" value="NC_014318.1"/>
</dbReference>
<dbReference type="PANTHER" id="PTHR30055:SF160">
    <property type="entry name" value="TRANSCRIPTIONAL REGULATORY PROTEIN (PROBABLY ASNC-FAMILY)-RELATED"/>
    <property type="match status" value="1"/>
</dbReference>
<dbReference type="InterPro" id="IPR050109">
    <property type="entry name" value="HTH-type_TetR-like_transc_reg"/>
</dbReference>
<dbReference type="PRINTS" id="PR00455">
    <property type="entry name" value="HTHTETR"/>
</dbReference>
<evidence type="ECO:0000256" key="1">
    <source>
        <dbReference type="ARBA" id="ARBA00023125"/>
    </source>
</evidence>
<dbReference type="EMBL" id="CP002000">
    <property type="protein sequence ID" value="ADJ42019.1"/>
    <property type="molecule type" value="Genomic_DNA"/>
</dbReference>
<dbReference type="PANTHER" id="PTHR30055">
    <property type="entry name" value="HTH-TYPE TRANSCRIPTIONAL REGULATOR RUTR"/>
    <property type="match status" value="1"/>
</dbReference>
<dbReference type="AlphaFoldDB" id="A0A0H3CVR7"/>
<keyword evidence="1 2" id="KW-0238">DNA-binding</keyword>
<dbReference type="KEGG" id="amd:AMED_0196"/>
<dbReference type="InterPro" id="IPR001647">
    <property type="entry name" value="HTH_TetR"/>
</dbReference>
<evidence type="ECO:0000313" key="4">
    <source>
        <dbReference type="EMBL" id="ADJ42019.1"/>
    </source>
</evidence>
<dbReference type="SUPFAM" id="SSF48498">
    <property type="entry name" value="Tetracyclin repressor-like, C-terminal domain"/>
    <property type="match status" value="1"/>
</dbReference>
<dbReference type="Pfam" id="PF00440">
    <property type="entry name" value="TetR_N"/>
    <property type="match status" value="1"/>
</dbReference>
<feature type="DNA-binding region" description="H-T-H motif" evidence="2">
    <location>
        <begin position="32"/>
        <end position="51"/>
    </location>
</feature>
<gene>
    <name evidence="4" type="ordered locus">AMED_0196</name>
</gene>
<evidence type="ECO:0000256" key="2">
    <source>
        <dbReference type="PROSITE-ProRule" id="PRU00335"/>
    </source>
</evidence>
<proteinExistence type="predicted"/>
<evidence type="ECO:0000259" key="3">
    <source>
        <dbReference type="PROSITE" id="PS50977"/>
    </source>
</evidence>
<dbReference type="GO" id="GO:0000976">
    <property type="term" value="F:transcription cis-regulatory region binding"/>
    <property type="evidence" value="ECO:0007669"/>
    <property type="project" value="TreeGrafter"/>
</dbReference>
<dbReference type="InterPro" id="IPR036271">
    <property type="entry name" value="Tet_transcr_reg_TetR-rel_C_sf"/>
</dbReference>
<name>A0A0H3CVR7_AMYMU</name>
<dbReference type="GeneID" id="92867991"/>
<reference evidence="4 5" key="1">
    <citation type="journal article" date="2010" name="Cell Res.">
        <title>Complete genome sequence of the rifamycin SV-producing Amycolatopsis mediterranei U32 revealed its genetic characteristics in phylogeny and metabolism.</title>
        <authorList>
            <person name="Zhao W."/>
            <person name="Zhong Y."/>
            <person name="Yuan H."/>
            <person name="Wang J."/>
            <person name="Zheng H."/>
            <person name="Wang Y."/>
            <person name="Cen X."/>
            <person name="Xu F."/>
            <person name="Bai J."/>
            <person name="Han X."/>
            <person name="Lu G."/>
            <person name="Zhu Y."/>
            <person name="Shao Z."/>
            <person name="Yan H."/>
            <person name="Li C."/>
            <person name="Peng N."/>
            <person name="Zhang Z."/>
            <person name="Zhang Y."/>
            <person name="Lin W."/>
            <person name="Fan Y."/>
            <person name="Qin Z."/>
            <person name="Hu Y."/>
            <person name="Zhu B."/>
            <person name="Wang S."/>
            <person name="Ding X."/>
            <person name="Zhao G.P."/>
        </authorList>
    </citation>
    <scope>NUCLEOTIDE SEQUENCE [LARGE SCALE GENOMIC DNA]</scope>
    <source>
        <strain evidence="5">U-32</strain>
    </source>
</reference>
<evidence type="ECO:0000313" key="5">
    <source>
        <dbReference type="Proteomes" id="UP000000328"/>
    </source>
</evidence>
<dbReference type="eggNOG" id="COG1309">
    <property type="taxonomic scope" value="Bacteria"/>
</dbReference>
<protein>
    <submittedName>
        <fullName evidence="4">TetR family transcriptional regulator</fullName>
    </submittedName>
</protein>
<sequence>MSGKRLTREARRERILAAAGEVFASSGYDAAGMREVAAAAGISTPVLYDHFPAKAQLYAALLESEVDGLLTGWAALPASDDPEVLLRSRVSAIFQWIEANERGRRMIFAEAPSDPAVAAVHRRGQARATDRLASLFHGVPLELTSRIPRPLADEVLAEACKSALNSIATWWWDHREIPRDEVVALTVDLLWRGLATLIKGER</sequence>
<dbReference type="OrthoDB" id="7252896at2"/>
<dbReference type="Gene3D" id="1.10.357.10">
    <property type="entry name" value="Tetracycline Repressor, domain 2"/>
    <property type="match status" value="1"/>
</dbReference>
<dbReference type="Proteomes" id="UP000000328">
    <property type="component" value="Chromosome"/>
</dbReference>